<reference evidence="1" key="1">
    <citation type="journal article" date="2014" name="Front. Microbiol.">
        <title>High frequency of phylogenetically diverse reductive dehalogenase-homologous genes in deep subseafloor sedimentary metagenomes.</title>
        <authorList>
            <person name="Kawai M."/>
            <person name="Futagami T."/>
            <person name="Toyoda A."/>
            <person name="Takaki Y."/>
            <person name="Nishi S."/>
            <person name="Hori S."/>
            <person name="Arai W."/>
            <person name="Tsubouchi T."/>
            <person name="Morono Y."/>
            <person name="Uchiyama I."/>
            <person name="Ito T."/>
            <person name="Fujiyama A."/>
            <person name="Inagaki F."/>
            <person name="Takami H."/>
        </authorList>
    </citation>
    <scope>NUCLEOTIDE SEQUENCE</scope>
    <source>
        <strain evidence="1">Expedition CK06-06</strain>
    </source>
</reference>
<gene>
    <name evidence="1" type="ORF">S01H1_84331</name>
</gene>
<dbReference type="AlphaFoldDB" id="X0XFW7"/>
<dbReference type="EMBL" id="BARS01057541">
    <property type="protein sequence ID" value="GAG42079.1"/>
    <property type="molecule type" value="Genomic_DNA"/>
</dbReference>
<sequence length="53" mass="6209">WLRKMKPEDRLILFWANRPSIELLAWEQVEPQIWSGRLSTNPGDMTGTLPTTQ</sequence>
<comment type="caution">
    <text evidence="1">The sequence shown here is derived from an EMBL/GenBank/DDBJ whole genome shotgun (WGS) entry which is preliminary data.</text>
</comment>
<accession>X0XFW7</accession>
<protein>
    <submittedName>
        <fullName evidence="1">Uncharacterized protein</fullName>
    </submittedName>
</protein>
<feature type="non-terminal residue" evidence="1">
    <location>
        <position position="1"/>
    </location>
</feature>
<organism evidence="1">
    <name type="scientific">marine sediment metagenome</name>
    <dbReference type="NCBI Taxonomy" id="412755"/>
    <lineage>
        <taxon>unclassified sequences</taxon>
        <taxon>metagenomes</taxon>
        <taxon>ecological metagenomes</taxon>
    </lineage>
</organism>
<evidence type="ECO:0000313" key="1">
    <source>
        <dbReference type="EMBL" id="GAG42079.1"/>
    </source>
</evidence>
<proteinExistence type="predicted"/>
<name>X0XFW7_9ZZZZ</name>